<dbReference type="OrthoDB" id="2096280at2759"/>
<evidence type="ECO:0000259" key="1">
    <source>
        <dbReference type="Pfam" id="PF25325"/>
    </source>
</evidence>
<dbReference type="Pfam" id="PF25325">
    <property type="entry name" value="EF-hand_EFHB_C"/>
    <property type="match status" value="1"/>
</dbReference>
<dbReference type="InterPro" id="IPR057428">
    <property type="entry name" value="EFHB_EF-hand_C"/>
</dbReference>
<dbReference type="EMBL" id="GAMC01012179">
    <property type="protein sequence ID" value="JAB94376.1"/>
    <property type="molecule type" value="mRNA"/>
</dbReference>
<evidence type="ECO:0000313" key="3">
    <source>
        <dbReference type="EMBL" id="JAB94376.1"/>
    </source>
</evidence>
<reference evidence="3" key="2">
    <citation type="journal article" date="2014" name="BMC Genomics">
        <title>A genomic perspective to assessing quality of mass-reared SIT flies used in Mediterranean fruit fly (Ceratitis capitata) eradication in California.</title>
        <authorList>
            <person name="Calla B."/>
            <person name="Hall B."/>
            <person name="Hou S."/>
            <person name="Geib S.M."/>
        </authorList>
    </citation>
    <scope>NUCLEOTIDE SEQUENCE</scope>
</reference>
<name>W8BLX6_CERCA</name>
<accession>W8BLX6</accession>
<sequence>MSNSGKFVDRNPTLRAAGKSFISKDKAEDALKMYSTEEAAENVMLTKCLLKNKKSRADLLPFERYIPEENIKELLSPELKKSRFVVFREKFAENMYFKKSELGKVFPLDSKPENITNDNTTFGDFTKRSESLYDLILPPKSPEEVNREYVNWHEKYIISHNHYLPAEQIRRHYTKPFDKQNHFGIIYDVDFNGKYVKKAMEQCDNLIVISKAQKEYLERTLGRLGCSITRENRYITPDMSFGAPTGADECDVKTLMQLQNQCERSSPLITALGHLNKVRQRLFERKNFHMQDLKLALEKQDIKKTGLLTLSQLFEILRQEGVYCNSDKITIALRHFKLIENEGLPTEGVKYEELWKLIHVQYPIPKIGNISKMPPNIYNKKTTYRLLCQDRTKPAIESIPLKRFDPEKSSEPTTVKDVISPDIPMHFGLGPSDFAKLRPKEELRRIFKRLLDEEKFDMVWDATHNKLKRANELMSVDEIHEAMNSNNNRPY</sequence>
<evidence type="ECO:0000313" key="2">
    <source>
        <dbReference type="EMBL" id="CAD6999054.1"/>
    </source>
</evidence>
<evidence type="ECO:0000313" key="4">
    <source>
        <dbReference type="Proteomes" id="UP000606786"/>
    </source>
</evidence>
<dbReference type="EMBL" id="CAJHJT010000012">
    <property type="protein sequence ID" value="CAD6999054.1"/>
    <property type="molecule type" value="Genomic_DNA"/>
</dbReference>
<keyword evidence="4" id="KW-1185">Reference proteome</keyword>
<feature type="domain" description="EFHB C-terminal EF-hand" evidence="1">
    <location>
        <begin position="416"/>
        <end position="487"/>
    </location>
</feature>
<reference evidence="2" key="3">
    <citation type="submission" date="2020-11" db="EMBL/GenBank/DDBJ databases">
        <authorList>
            <person name="Whitehead M."/>
        </authorList>
    </citation>
    <scope>NUCLEOTIDE SEQUENCE</scope>
    <source>
        <strain evidence="2">EGII</strain>
    </source>
</reference>
<dbReference type="Proteomes" id="UP000606786">
    <property type="component" value="Unassembled WGS sequence"/>
</dbReference>
<organism evidence="3">
    <name type="scientific">Ceratitis capitata</name>
    <name type="common">Mediterranean fruit fly</name>
    <name type="synonym">Tephritis capitata</name>
    <dbReference type="NCBI Taxonomy" id="7213"/>
    <lineage>
        <taxon>Eukaryota</taxon>
        <taxon>Metazoa</taxon>
        <taxon>Ecdysozoa</taxon>
        <taxon>Arthropoda</taxon>
        <taxon>Hexapoda</taxon>
        <taxon>Insecta</taxon>
        <taxon>Pterygota</taxon>
        <taxon>Neoptera</taxon>
        <taxon>Endopterygota</taxon>
        <taxon>Diptera</taxon>
        <taxon>Brachycera</taxon>
        <taxon>Muscomorpha</taxon>
        <taxon>Tephritoidea</taxon>
        <taxon>Tephritidae</taxon>
        <taxon>Ceratitis</taxon>
        <taxon>Ceratitis</taxon>
    </lineage>
</organism>
<dbReference type="AlphaFoldDB" id="W8BLX6"/>
<reference evidence="3" key="1">
    <citation type="submission" date="2013-07" db="EMBL/GenBank/DDBJ databases">
        <authorList>
            <person name="Geib S."/>
        </authorList>
    </citation>
    <scope>NUCLEOTIDE SEQUENCE</scope>
</reference>
<gene>
    <name evidence="3" type="primary">EFHB</name>
    <name evidence="2" type="ORF">CCAP1982_LOCUS7601</name>
</gene>
<proteinExistence type="evidence at transcript level"/>
<protein>
    <submittedName>
        <fullName evidence="2">(Mediterranean fruit fly) hypothetical protein</fullName>
    </submittedName>
    <submittedName>
        <fullName evidence="3">EF-hand domain-containing family member B</fullName>
    </submittedName>
</protein>